<dbReference type="EMBL" id="FTOH01000002">
    <property type="protein sequence ID" value="SIS58335.1"/>
    <property type="molecule type" value="Genomic_DNA"/>
</dbReference>
<dbReference type="Proteomes" id="UP000185639">
    <property type="component" value="Unassembled WGS sequence"/>
</dbReference>
<evidence type="ECO:0008006" key="4">
    <source>
        <dbReference type="Google" id="ProtNLM"/>
    </source>
</evidence>
<evidence type="ECO:0000256" key="1">
    <source>
        <dbReference type="SAM" id="Coils"/>
    </source>
</evidence>
<dbReference type="AlphaFoldDB" id="A0A1N7K9S9"/>
<evidence type="ECO:0000313" key="3">
    <source>
        <dbReference type="Proteomes" id="UP000185639"/>
    </source>
</evidence>
<keyword evidence="3" id="KW-1185">Reference proteome</keyword>
<reference evidence="3" key="1">
    <citation type="submission" date="2017-01" db="EMBL/GenBank/DDBJ databases">
        <authorList>
            <person name="Varghese N."/>
            <person name="Submissions S."/>
        </authorList>
    </citation>
    <scope>NUCLEOTIDE SEQUENCE [LARGE SCALE GENOMIC DNA]</scope>
    <source>
        <strain evidence="3">DSM 24913</strain>
    </source>
</reference>
<dbReference type="STRING" id="484498.SAMN05421686_102390"/>
<organism evidence="2 3">
    <name type="scientific">Thalassolituus maritimus</name>
    <dbReference type="NCBI Taxonomy" id="484498"/>
    <lineage>
        <taxon>Bacteria</taxon>
        <taxon>Pseudomonadati</taxon>
        <taxon>Pseudomonadota</taxon>
        <taxon>Gammaproteobacteria</taxon>
        <taxon>Oceanospirillales</taxon>
        <taxon>Oceanospirillaceae</taxon>
        <taxon>Thalassolituus</taxon>
    </lineage>
</organism>
<accession>A0A1N7K9S9</accession>
<dbReference type="RefSeq" id="WP_076514500.1">
    <property type="nucleotide sequence ID" value="NZ_FTOH01000002.1"/>
</dbReference>
<protein>
    <recommendedName>
        <fullName evidence="4">Cell division protein ZapB</fullName>
    </recommendedName>
</protein>
<proteinExistence type="predicted"/>
<dbReference type="Gene3D" id="1.20.5.340">
    <property type="match status" value="1"/>
</dbReference>
<keyword evidence="1" id="KW-0175">Coiled coil</keyword>
<gene>
    <name evidence="2" type="ORF">SAMN05421686_102390</name>
</gene>
<name>A0A1N7K9S9_9GAMM</name>
<evidence type="ECO:0000313" key="2">
    <source>
        <dbReference type="EMBL" id="SIS58335.1"/>
    </source>
</evidence>
<feature type="coiled-coil region" evidence="1">
    <location>
        <begin position="2"/>
        <end position="85"/>
    </location>
</feature>
<sequence length="114" mass="12900">MLEQLEQKILNTVSALQETRKENKALQATTEELNNTIAELRQTALDAEERLQHRDTAITALQQQYESVKRENTRLSHEKNEWEVKVSALMEAIDETEFELESPSIESSSAAGAA</sequence>
<dbReference type="OrthoDB" id="6554593at2"/>